<dbReference type="Proteomes" id="UP000612585">
    <property type="component" value="Unassembled WGS sequence"/>
</dbReference>
<evidence type="ECO:0000313" key="3">
    <source>
        <dbReference type="Proteomes" id="UP000612585"/>
    </source>
</evidence>
<keyword evidence="3" id="KW-1185">Reference proteome</keyword>
<evidence type="ECO:0000256" key="1">
    <source>
        <dbReference type="SAM" id="Phobius"/>
    </source>
</evidence>
<evidence type="ECO:0000313" key="2">
    <source>
        <dbReference type="EMBL" id="GIJ58381.1"/>
    </source>
</evidence>
<reference evidence="2" key="1">
    <citation type="submission" date="2021-01" db="EMBL/GenBank/DDBJ databases">
        <title>Whole genome shotgun sequence of Virgisporangium aurantiacum NBRC 16421.</title>
        <authorList>
            <person name="Komaki H."/>
            <person name="Tamura T."/>
        </authorList>
    </citation>
    <scope>NUCLEOTIDE SEQUENCE</scope>
    <source>
        <strain evidence="2">NBRC 16421</strain>
    </source>
</reference>
<feature type="transmembrane region" description="Helical" evidence="1">
    <location>
        <begin position="87"/>
        <end position="120"/>
    </location>
</feature>
<feature type="transmembrane region" description="Helical" evidence="1">
    <location>
        <begin position="12"/>
        <end position="43"/>
    </location>
</feature>
<protein>
    <submittedName>
        <fullName evidence="2">Membrane protein</fullName>
    </submittedName>
</protein>
<sequence length="167" mass="17275">MDLGDSESSITVICALAMVVGVLGVIIPLVPGVILCWTATVVWAIFGGVDSVGRWAVVAVVTIVALLGLVSKYAWPGRNLKRSGVPNLTLLAGGALGLVGFFVIPIVGLPIGFILGVWLAEWRRVGDSKQAWPSTKAALQAAGLSMLIELSTALVIAGTWTIGLLAT</sequence>
<dbReference type="InterPro" id="IPR007403">
    <property type="entry name" value="DUF456"/>
</dbReference>
<keyword evidence="1" id="KW-1133">Transmembrane helix</keyword>
<dbReference type="Pfam" id="PF04306">
    <property type="entry name" value="DUF456"/>
    <property type="match status" value="1"/>
</dbReference>
<accession>A0A8J3Z6K6</accession>
<dbReference type="RefSeq" id="WP_203999013.1">
    <property type="nucleotide sequence ID" value="NZ_BOPG01000034.1"/>
</dbReference>
<gene>
    <name evidence="2" type="ORF">Vau01_058970</name>
</gene>
<organism evidence="2 3">
    <name type="scientific">Virgisporangium aurantiacum</name>
    <dbReference type="NCBI Taxonomy" id="175570"/>
    <lineage>
        <taxon>Bacteria</taxon>
        <taxon>Bacillati</taxon>
        <taxon>Actinomycetota</taxon>
        <taxon>Actinomycetes</taxon>
        <taxon>Micromonosporales</taxon>
        <taxon>Micromonosporaceae</taxon>
        <taxon>Virgisporangium</taxon>
    </lineage>
</organism>
<feature type="transmembrane region" description="Helical" evidence="1">
    <location>
        <begin position="140"/>
        <end position="166"/>
    </location>
</feature>
<keyword evidence="1" id="KW-0812">Transmembrane</keyword>
<proteinExistence type="predicted"/>
<name>A0A8J3Z6K6_9ACTN</name>
<keyword evidence="1" id="KW-0472">Membrane</keyword>
<feature type="transmembrane region" description="Helical" evidence="1">
    <location>
        <begin position="55"/>
        <end position="75"/>
    </location>
</feature>
<dbReference type="AlphaFoldDB" id="A0A8J3Z6K6"/>
<dbReference type="EMBL" id="BOPG01000034">
    <property type="protein sequence ID" value="GIJ58381.1"/>
    <property type="molecule type" value="Genomic_DNA"/>
</dbReference>
<comment type="caution">
    <text evidence="2">The sequence shown here is derived from an EMBL/GenBank/DDBJ whole genome shotgun (WGS) entry which is preliminary data.</text>
</comment>